<dbReference type="InterPro" id="IPR000451">
    <property type="entry name" value="NFkB/Dor"/>
</dbReference>
<dbReference type="PROSITE" id="PS50254">
    <property type="entry name" value="REL_2"/>
    <property type="match status" value="1"/>
</dbReference>
<dbReference type="PANTHER" id="PTHR24169">
    <property type="entry name" value="NUCLEAR FACTOR NF-KAPPA-B PROTEIN"/>
    <property type="match status" value="1"/>
</dbReference>
<organism evidence="2">
    <name type="scientific">Trypoxylus dichotomus</name>
    <name type="common">Japanese rhinoceros beetle</name>
    <name type="synonym">Allomyrina dichotoma</name>
    <dbReference type="NCBI Taxonomy" id="273928"/>
    <lineage>
        <taxon>Eukaryota</taxon>
        <taxon>Metazoa</taxon>
        <taxon>Ecdysozoa</taxon>
        <taxon>Arthropoda</taxon>
        <taxon>Hexapoda</taxon>
        <taxon>Insecta</taxon>
        <taxon>Pterygota</taxon>
        <taxon>Neoptera</taxon>
        <taxon>Endopterygota</taxon>
        <taxon>Coleoptera</taxon>
        <taxon>Polyphaga</taxon>
        <taxon>Scarabaeiformia</taxon>
        <taxon>Scarabaeidae</taxon>
        <taxon>Dynastinae</taxon>
        <taxon>Trypoxylus</taxon>
    </lineage>
</organism>
<dbReference type="PANTHER" id="PTHR24169:SF25">
    <property type="entry name" value="DORSAL-RELATED IMMUNITY FACTOR DIF-RELATED"/>
    <property type="match status" value="1"/>
</dbReference>
<dbReference type="SUPFAM" id="SSF81296">
    <property type="entry name" value="E set domains"/>
    <property type="match status" value="1"/>
</dbReference>
<gene>
    <name evidence="2" type="primary">Rel A</name>
</gene>
<dbReference type="InterPro" id="IPR030492">
    <property type="entry name" value="RHD_CS"/>
</dbReference>
<dbReference type="GO" id="GO:0045087">
    <property type="term" value="P:innate immune response"/>
    <property type="evidence" value="ECO:0007669"/>
    <property type="project" value="TreeGrafter"/>
</dbReference>
<dbReference type="PRINTS" id="PR00057">
    <property type="entry name" value="NFKBTNSCPFCT"/>
</dbReference>
<dbReference type="GO" id="GO:0048731">
    <property type="term" value="P:system development"/>
    <property type="evidence" value="ECO:0007669"/>
    <property type="project" value="UniProtKB-ARBA"/>
</dbReference>
<dbReference type="InterPro" id="IPR011539">
    <property type="entry name" value="RHD_DNA_bind_dom"/>
</dbReference>
<dbReference type="Pfam" id="PF16179">
    <property type="entry name" value="RHD_dimer"/>
    <property type="match status" value="1"/>
</dbReference>
<feature type="domain" description="RHD" evidence="1">
    <location>
        <begin position="55"/>
        <end position="233"/>
    </location>
</feature>
<dbReference type="GO" id="GO:0034097">
    <property type="term" value="P:response to cytokine"/>
    <property type="evidence" value="ECO:0007669"/>
    <property type="project" value="TreeGrafter"/>
</dbReference>
<dbReference type="GO" id="GO:0038061">
    <property type="term" value="P:non-canonical NF-kappaB signal transduction"/>
    <property type="evidence" value="ECO:0007669"/>
    <property type="project" value="TreeGrafter"/>
</dbReference>
<dbReference type="GO" id="GO:0007249">
    <property type="term" value="P:canonical NF-kappaB signal transduction"/>
    <property type="evidence" value="ECO:0007669"/>
    <property type="project" value="TreeGrafter"/>
</dbReference>
<dbReference type="GO" id="GO:0033554">
    <property type="term" value="P:cellular response to stress"/>
    <property type="evidence" value="ECO:0007669"/>
    <property type="project" value="TreeGrafter"/>
</dbReference>
<dbReference type="FunFam" id="2.60.40.340:FF:000006">
    <property type="entry name" value="Dorsal isoform 1-B"/>
    <property type="match status" value="1"/>
</dbReference>
<dbReference type="SUPFAM" id="SSF49417">
    <property type="entry name" value="p53-like transcription factors"/>
    <property type="match status" value="1"/>
</dbReference>
<sequence length="515" mass="58105">MDTTTLDEFEPTYEGVPNDDIDISDVIEVIETDPAYSNQPHEEESKMYNGVDQHHARPRCVIVEQPAQKQLRFRYPCEGRSAGSIPGVGSTPENKTYPTIKITGYKGKAIVVVSCVTKDEPYRPHPHHLVGREGCKKGVCTVQVPEDTMTVSFQNLGIQCVKKKDIEEALKTREEIRVDPFRTGFSHRNQPTSIDLNAVRLCFQVFLQGEQRGRYTDLPPVVSTPIYDKKAMCDLVIVKLSDCVCPVDGGNKDLILLCEKVAKEDIQIRFFEEKNNEVVWEGYGEFQPNQVHKQTAIAFRPPKYKMFIQLRRPSDNATSAPLAFQMVSLGGKRRGEYTESTQNKRKLLELREQYKDTPMPDMYRNINMSIPPMQPNVKDEPDLSRSPFLMEPSYQTQYHPQISFTPNIPSASTSQPGQQQIPSFHAVWGSGPSTSYEVVGFPNISNITNTPNIPLVPEVGTTLYDMDSFKQISINTDDLPVTSLTNMSLTDLPPDGMTDSLDRLANNEVDRHLNL</sequence>
<dbReference type="GO" id="GO:0045944">
    <property type="term" value="P:positive regulation of transcription by RNA polymerase II"/>
    <property type="evidence" value="ECO:0007669"/>
    <property type="project" value="TreeGrafter"/>
</dbReference>
<evidence type="ECO:0000259" key="1">
    <source>
        <dbReference type="PROSITE" id="PS50254"/>
    </source>
</evidence>
<reference evidence="2" key="1">
    <citation type="journal article" date="2004" name="Biochim. Biophys. Acta">
        <title>Characterization of a homologue of the Rel/NF-kappaB transcription factor from a beetle, Allomyrina dichotoma.</title>
        <authorList>
            <person name="Sagisaka A."/>
            <person name="Tanaka H."/>
            <person name="Furukawa S."/>
            <person name="Yamakawa M."/>
        </authorList>
    </citation>
    <scope>NUCLEOTIDE SEQUENCE</scope>
</reference>
<dbReference type="SMART" id="SM00429">
    <property type="entry name" value="IPT"/>
    <property type="match status" value="1"/>
</dbReference>
<dbReference type="GO" id="GO:0048468">
    <property type="term" value="P:cell development"/>
    <property type="evidence" value="ECO:0007669"/>
    <property type="project" value="UniProtKB-ARBA"/>
</dbReference>
<name>Q6L8I6_TRYDI</name>
<dbReference type="InterPro" id="IPR037059">
    <property type="entry name" value="RHD_DNA_bind_dom_sf"/>
</dbReference>
<evidence type="ECO:0000313" key="2">
    <source>
        <dbReference type="EMBL" id="BAD20728.1"/>
    </source>
</evidence>
<accession>Q6L8I6</accession>
<dbReference type="GO" id="GO:0000978">
    <property type="term" value="F:RNA polymerase II cis-regulatory region sequence-specific DNA binding"/>
    <property type="evidence" value="ECO:0007669"/>
    <property type="project" value="TreeGrafter"/>
</dbReference>
<dbReference type="GO" id="GO:0005737">
    <property type="term" value="C:cytoplasm"/>
    <property type="evidence" value="ECO:0007669"/>
    <property type="project" value="InterPro"/>
</dbReference>
<protein>
    <submittedName>
        <fullName evidence="2">Rel A</fullName>
    </submittedName>
</protein>
<dbReference type="InterPro" id="IPR014756">
    <property type="entry name" value="Ig_E-set"/>
</dbReference>
<dbReference type="InterPro" id="IPR008967">
    <property type="entry name" value="p53-like_TF_DNA-bd_sf"/>
</dbReference>
<dbReference type="GO" id="GO:0005634">
    <property type="term" value="C:nucleus"/>
    <property type="evidence" value="ECO:0007669"/>
    <property type="project" value="TreeGrafter"/>
</dbReference>
<dbReference type="PROSITE" id="PS01204">
    <property type="entry name" value="REL_1"/>
    <property type="match status" value="1"/>
</dbReference>
<dbReference type="InterPro" id="IPR002909">
    <property type="entry name" value="IPT_dom"/>
</dbReference>
<dbReference type="GO" id="GO:0000981">
    <property type="term" value="F:DNA-binding transcription factor activity, RNA polymerase II-specific"/>
    <property type="evidence" value="ECO:0007669"/>
    <property type="project" value="TreeGrafter"/>
</dbReference>
<dbReference type="AlphaFoldDB" id="Q6L8I6"/>
<dbReference type="Gene3D" id="2.60.40.10">
    <property type="entry name" value="Immunoglobulins"/>
    <property type="match status" value="1"/>
</dbReference>
<dbReference type="InterPro" id="IPR032397">
    <property type="entry name" value="RHD_dimer"/>
</dbReference>
<dbReference type="InterPro" id="IPR013783">
    <property type="entry name" value="Ig-like_fold"/>
</dbReference>
<dbReference type="Pfam" id="PF00554">
    <property type="entry name" value="RHD_DNA_bind"/>
    <property type="match status" value="1"/>
</dbReference>
<proteinExistence type="evidence at transcript level"/>
<dbReference type="EMBL" id="AB125691">
    <property type="protein sequence ID" value="BAD20728.1"/>
    <property type="molecule type" value="mRNA"/>
</dbReference>
<dbReference type="Gene3D" id="2.60.40.340">
    <property type="entry name" value="Rel homology domain (RHD), DNA-binding domain"/>
    <property type="match status" value="1"/>
</dbReference>